<dbReference type="PANTHER" id="PTHR23001">
    <property type="entry name" value="EUKARYOTIC TRANSLATION INITIATION FACTOR"/>
    <property type="match status" value="1"/>
</dbReference>
<dbReference type="FunFam" id="2.20.25.350:FF:000001">
    <property type="entry name" value="Eukaryotic translation initiation factor 5"/>
    <property type="match status" value="1"/>
</dbReference>
<accession>A0A7S3B1Z4</accession>
<dbReference type="Gene3D" id="2.20.25.350">
    <property type="match status" value="1"/>
</dbReference>
<dbReference type="GO" id="GO:0071074">
    <property type="term" value="F:eukaryotic initiation factor eIF2 binding"/>
    <property type="evidence" value="ECO:0007669"/>
    <property type="project" value="TreeGrafter"/>
</dbReference>
<dbReference type="PROSITE" id="PS51363">
    <property type="entry name" value="W2"/>
    <property type="match status" value="1"/>
</dbReference>
<feature type="compositionally biased region" description="Basic and acidic residues" evidence="6">
    <location>
        <begin position="213"/>
        <end position="227"/>
    </location>
</feature>
<feature type="compositionally biased region" description="Acidic residues" evidence="6">
    <location>
        <begin position="180"/>
        <end position="189"/>
    </location>
</feature>
<feature type="compositionally biased region" description="Acidic residues" evidence="6">
    <location>
        <begin position="200"/>
        <end position="209"/>
    </location>
</feature>
<dbReference type="InterPro" id="IPR016190">
    <property type="entry name" value="Transl_init_fac_IF2/IF5_Zn-bd"/>
</dbReference>
<dbReference type="InterPro" id="IPR002735">
    <property type="entry name" value="Transl_init_fac_IF2/IF5_dom"/>
</dbReference>
<dbReference type="InterPro" id="IPR045196">
    <property type="entry name" value="IF2/IF5"/>
</dbReference>
<keyword evidence="2" id="KW-0396">Initiation factor</keyword>
<dbReference type="Pfam" id="PF01873">
    <property type="entry name" value="eIF-5_eIF-2B"/>
    <property type="match status" value="1"/>
</dbReference>
<dbReference type="GO" id="GO:0005092">
    <property type="term" value="F:GDP-dissociation inhibitor activity"/>
    <property type="evidence" value="ECO:0007669"/>
    <property type="project" value="TreeGrafter"/>
</dbReference>
<evidence type="ECO:0000313" key="8">
    <source>
        <dbReference type="EMBL" id="CAE0120912.1"/>
    </source>
</evidence>
<evidence type="ECO:0000256" key="1">
    <source>
        <dbReference type="ARBA" id="ARBA00010397"/>
    </source>
</evidence>
<dbReference type="SUPFAM" id="SSF75689">
    <property type="entry name" value="Zinc-binding domain of translation initiation factor 2 beta"/>
    <property type="match status" value="1"/>
</dbReference>
<dbReference type="CDD" id="cd11561">
    <property type="entry name" value="W2_eIF5"/>
    <property type="match status" value="1"/>
</dbReference>
<dbReference type="GO" id="GO:0005829">
    <property type="term" value="C:cytosol"/>
    <property type="evidence" value="ECO:0007669"/>
    <property type="project" value="TreeGrafter"/>
</dbReference>
<protein>
    <recommendedName>
        <fullName evidence="7">W2 domain-containing protein</fullName>
    </recommendedName>
</protein>
<name>A0A7S3B1Z4_9EUKA</name>
<evidence type="ECO:0000256" key="5">
    <source>
        <dbReference type="ARBA" id="ARBA00023134"/>
    </source>
</evidence>
<proteinExistence type="inferred from homology"/>
<dbReference type="InterPro" id="IPR016189">
    <property type="entry name" value="Transl_init_fac_IF2/IF5_N"/>
</dbReference>
<dbReference type="Gene3D" id="3.30.30.170">
    <property type="match status" value="1"/>
</dbReference>
<evidence type="ECO:0000256" key="6">
    <source>
        <dbReference type="SAM" id="MobiDB-lite"/>
    </source>
</evidence>
<organism evidence="8">
    <name type="scientific">Haptolina ericina</name>
    <dbReference type="NCBI Taxonomy" id="156174"/>
    <lineage>
        <taxon>Eukaryota</taxon>
        <taxon>Haptista</taxon>
        <taxon>Haptophyta</taxon>
        <taxon>Prymnesiophyceae</taxon>
        <taxon>Prymnesiales</taxon>
        <taxon>Prymnesiaceae</taxon>
        <taxon>Haptolina</taxon>
    </lineage>
</organism>
<sequence length="405" mass="45356">MSLLNIGGGDDPAYRYKMPPIVGKLEGRGNGKSTVLTNASDVAKALKRPPQYLTKYCSVELGANMTRFDMDQGSGTIAGWHETPVLQEKTNKFISQWVLCPRCKLPETSMEIKRKDIFFDCKACGYHVMADMGHKLATYILNNPPDSKGGMVVGGTGLKKDKKKEKEEKKGKGAKGEKEEEKEEPEPEEATPPPPSMPADDGDDDDGDWSMDTSEKAVQERMKEQEATFEKVEKKMAEMDMDEFEIEKMEIGKGVKDAMEEDGVDDRIKALMAIAKKHELTPDDLFGFIFEAYLNADAAQQIKAQQKLLAKLLKSSPDAAKTQKNIISFIEKLVGESEHSSVLLKKTPVILKLLYDIDVLEEEVITKWYDKGSKKKLGKKVREAAEPFITWLKEAEEDDDDDDDE</sequence>
<feature type="region of interest" description="Disordered" evidence="6">
    <location>
        <begin position="142"/>
        <end position="227"/>
    </location>
</feature>
<dbReference type="SMART" id="SM00653">
    <property type="entry name" value="eIF2B_5"/>
    <property type="match status" value="1"/>
</dbReference>
<gene>
    <name evidence="8" type="ORF">HERI1096_LOCUS21613</name>
</gene>
<evidence type="ECO:0000259" key="7">
    <source>
        <dbReference type="PROSITE" id="PS51363"/>
    </source>
</evidence>
<keyword evidence="3" id="KW-0547">Nucleotide-binding</keyword>
<dbReference type="EMBL" id="HBHX01038851">
    <property type="protein sequence ID" value="CAE0120912.1"/>
    <property type="molecule type" value="Transcribed_RNA"/>
</dbReference>
<dbReference type="Pfam" id="PF02020">
    <property type="entry name" value="W2"/>
    <property type="match status" value="1"/>
</dbReference>
<evidence type="ECO:0000256" key="3">
    <source>
        <dbReference type="ARBA" id="ARBA00022741"/>
    </source>
</evidence>
<evidence type="ECO:0000256" key="2">
    <source>
        <dbReference type="ARBA" id="ARBA00022540"/>
    </source>
</evidence>
<dbReference type="GO" id="GO:0003743">
    <property type="term" value="F:translation initiation factor activity"/>
    <property type="evidence" value="ECO:0007669"/>
    <property type="project" value="UniProtKB-KW"/>
</dbReference>
<dbReference type="InterPro" id="IPR003307">
    <property type="entry name" value="W2_domain"/>
</dbReference>
<dbReference type="SMART" id="SM00515">
    <property type="entry name" value="eIF5C"/>
    <property type="match status" value="1"/>
</dbReference>
<reference evidence="8" key="1">
    <citation type="submission" date="2021-01" db="EMBL/GenBank/DDBJ databases">
        <authorList>
            <person name="Corre E."/>
            <person name="Pelletier E."/>
            <person name="Niang G."/>
            <person name="Scheremetjew M."/>
            <person name="Finn R."/>
            <person name="Kale V."/>
            <person name="Holt S."/>
            <person name="Cochrane G."/>
            <person name="Meng A."/>
            <person name="Brown T."/>
            <person name="Cohen L."/>
        </authorList>
    </citation>
    <scope>NUCLEOTIDE SEQUENCE</scope>
    <source>
        <strain evidence="8">CCMP281</strain>
    </source>
</reference>
<keyword evidence="5" id="KW-0342">GTP-binding</keyword>
<dbReference type="InterPro" id="IPR016024">
    <property type="entry name" value="ARM-type_fold"/>
</dbReference>
<dbReference type="AlphaFoldDB" id="A0A7S3B1Z4"/>
<dbReference type="GO" id="GO:0001732">
    <property type="term" value="P:formation of cytoplasmic translation initiation complex"/>
    <property type="evidence" value="ECO:0007669"/>
    <property type="project" value="TreeGrafter"/>
</dbReference>
<feature type="domain" description="W2" evidence="7">
    <location>
        <begin position="241"/>
        <end position="402"/>
    </location>
</feature>
<keyword evidence="4" id="KW-0648">Protein biosynthesis</keyword>
<dbReference type="GO" id="GO:0005525">
    <property type="term" value="F:GTP binding"/>
    <property type="evidence" value="ECO:0007669"/>
    <property type="project" value="UniProtKB-KW"/>
</dbReference>
<dbReference type="Gene3D" id="1.25.40.180">
    <property type="match status" value="1"/>
</dbReference>
<comment type="similarity">
    <text evidence="1">Belongs to the eIF-2-beta/eIF-5 family.</text>
</comment>
<dbReference type="SUPFAM" id="SSF100966">
    <property type="entry name" value="Translation initiation factor 2 beta, aIF2beta, N-terminal domain"/>
    <property type="match status" value="1"/>
</dbReference>
<dbReference type="PANTHER" id="PTHR23001:SF7">
    <property type="entry name" value="EUKARYOTIC TRANSLATION INITIATION FACTOR 5"/>
    <property type="match status" value="1"/>
</dbReference>
<dbReference type="SUPFAM" id="SSF48371">
    <property type="entry name" value="ARM repeat"/>
    <property type="match status" value="1"/>
</dbReference>
<evidence type="ECO:0000256" key="4">
    <source>
        <dbReference type="ARBA" id="ARBA00022917"/>
    </source>
</evidence>
<feature type="compositionally biased region" description="Basic and acidic residues" evidence="6">
    <location>
        <begin position="164"/>
        <end position="179"/>
    </location>
</feature>